<dbReference type="UniPathway" id="UPA00075">
    <property type="reaction ID" value="UER00336"/>
</dbReference>
<dbReference type="FunFam" id="1.20.200.10:FF:000004">
    <property type="entry name" value="Adenylosuccinate lyase"/>
    <property type="match status" value="1"/>
</dbReference>
<dbReference type="Gene3D" id="1.10.275.10">
    <property type="entry name" value="Fumarase/aspartase (N-terminal domain)"/>
    <property type="match status" value="1"/>
</dbReference>
<dbReference type="GO" id="GO:0004018">
    <property type="term" value="F:N6-(1,2-dicarboxyethyl)AMP AMP-lyase (fumarate-forming) activity"/>
    <property type="evidence" value="ECO:0007669"/>
    <property type="project" value="InterPro"/>
</dbReference>
<evidence type="ECO:0000256" key="6">
    <source>
        <dbReference type="ARBA" id="ARBA00022755"/>
    </source>
</evidence>
<dbReference type="GO" id="GO:0006189">
    <property type="term" value="P:'de novo' IMP biosynthetic process"/>
    <property type="evidence" value="ECO:0007669"/>
    <property type="project" value="UniProtKB-UniPathway"/>
</dbReference>
<feature type="domain" description="Adenylosuccinate lyase PurB C-terminal" evidence="11">
    <location>
        <begin position="400"/>
        <end position="515"/>
    </location>
</feature>
<dbReference type="Pfam" id="PF00206">
    <property type="entry name" value="Lyase_1"/>
    <property type="match status" value="1"/>
</dbReference>
<name>A0A061RBC5_9CHLO</name>
<dbReference type="InterPro" id="IPR000362">
    <property type="entry name" value="Fumarate_lyase_fam"/>
</dbReference>
<dbReference type="PANTHER" id="PTHR43411:SF1">
    <property type="entry name" value="ADENYLOSUCCINATE LYASE"/>
    <property type="match status" value="1"/>
</dbReference>
<dbReference type="SUPFAM" id="SSF48557">
    <property type="entry name" value="L-aspartase-like"/>
    <property type="match status" value="1"/>
</dbReference>
<evidence type="ECO:0000256" key="3">
    <source>
        <dbReference type="ARBA" id="ARBA00008273"/>
    </source>
</evidence>
<dbReference type="Gene3D" id="1.20.200.10">
    <property type="entry name" value="Fumarase/aspartase (Central domain)"/>
    <property type="match status" value="1"/>
</dbReference>
<keyword evidence="6 9" id="KW-0658">Purine biosynthesis</keyword>
<comment type="catalytic activity">
    <reaction evidence="9">
        <text>N(6)-(1,2-dicarboxyethyl)-AMP = fumarate + AMP</text>
        <dbReference type="Rhea" id="RHEA:16853"/>
        <dbReference type="ChEBI" id="CHEBI:29806"/>
        <dbReference type="ChEBI" id="CHEBI:57567"/>
        <dbReference type="ChEBI" id="CHEBI:456215"/>
        <dbReference type="EC" id="4.3.2.2"/>
    </reaction>
</comment>
<dbReference type="PRINTS" id="PR00149">
    <property type="entry name" value="FUMRATELYASE"/>
</dbReference>
<comment type="pathway">
    <text evidence="2 9">Purine metabolism; AMP biosynthesis via de novo pathway; AMP from IMP: step 2/2.</text>
</comment>
<feature type="domain" description="Fumarate lyase N-terminal" evidence="10">
    <location>
        <begin position="136"/>
        <end position="381"/>
    </location>
</feature>
<evidence type="ECO:0000256" key="2">
    <source>
        <dbReference type="ARBA" id="ARBA00004734"/>
    </source>
</evidence>
<evidence type="ECO:0000256" key="5">
    <source>
        <dbReference type="ARBA" id="ARBA00017058"/>
    </source>
</evidence>
<dbReference type="GO" id="GO:0070626">
    <property type="term" value="F:(S)-2-(5-amino-1-(5-phospho-D-ribosyl)imidazole-4-carboxamido) succinate lyase (fumarate-forming) activity"/>
    <property type="evidence" value="ECO:0007669"/>
    <property type="project" value="RHEA"/>
</dbReference>
<evidence type="ECO:0000259" key="10">
    <source>
        <dbReference type="Pfam" id="PF00206"/>
    </source>
</evidence>
<dbReference type="Pfam" id="PF08328">
    <property type="entry name" value="ASL_C"/>
    <property type="match status" value="1"/>
</dbReference>
<dbReference type="PANTHER" id="PTHR43411">
    <property type="entry name" value="ADENYLOSUCCINATE LYASE"/>
    <property type="match status" value="1"/>
</dbReference>
<dbReference type="InterPro" id="IPR020557">
    <property type="entry name" value="Fumarate_lyase_CS"/>
</dbReference>
<gene>
    <name evidence="12" type="primary">PURB</name>
    <name evidence="12" type="ORF">TSPGSL018_9877</name>
</gene>
<evidence type="ECO:0000256" key="9">
    <source>
        <dbReference type="RuleBase" id="RU361172"/>
    </source>
</evidence>
<dbReference type="InterPro" id="IPR024083">
    <property type="entry name" value="Fumarase/histidase_N"/>
</dbReference>
<dbReference type="PROSITE" id="PS00163">
    <property type="entry name" value="FUMARATE_LYASES"/>
    <property type="match status" value="1"/>
</dbReference>
<reference evidence="12" key="1">
    <citation type="submission" date="2014-05" db="EMBL/GenBank/DDBJ databases">
        <title>The transcriptome of the halophilic microalga Tetraselmis sp. GSL018 isolated from the Great Salt Lake, Utah.</title>
        <authorList>
            <person name="Jinkerson R.E."/>
            <person name="D'Adamo S."/>
            <person name="Posewitz M.C."/>
        </authorList>
    </citation>
    <scope>NUCLEOTIDE SEQUENCE</scope>
    <source>
        <strain evidence="12">GSL018</strain>
    </source>
</reference>
<dbReference type="NCBIfam" id="TIGR00928">
    <property type="entry name" value="purB"/>
    <property type="match status" value="1"/>
</dbReference>
<dbReference type="InterPro" id="IPR047136">
    <property type="entry name" value="PurB_bact"/>
</dbReference>
<evidence type="ECO:0000256" key="4">
    <source>
        <dbReference type="ARBA" id="ARBA00012339"/>
    </source>
</evidence>
<dbReference type="UniPathway" id="UPA00074">
    <property type="reaction ID" value="UER00132"/>
</dbReference>
<evidence type="ECO:0000313" key="12">
    <source>
        <dbReference type="EMBL" id="JAC67950.1"/>
    </source>
</evidence>
<evidence type="ECO:0000256" key="7">
    <source>
        <dbReference type="ARBA" id="ARBA00023239"/>
    </source>
</evidence>
<dbReference type="NCBIfam" id="NF006764">
    <property type="entry name" value="PRK09285.1"/>
    <property type="match status" value="1"/>
</dbReference>
<keyword evidence="7 9" id="KW-0456">Lyase</keyword>
<evidence type="ECO:0000256" key="1">
    <source>
        <dbReference type="ARBA" id="ARBA00004706"/>
    </source>
</evidence>
<proteinExistence type="inferred from homology"/>
<dbReference type="InterPro" id="IPR022761">
    <property type="entry name" value="Fumarate_lyase_N"/>
</dbReference>
<comment type="similarity">
    <text evidence="3 9">Belongs to the lyase 1 family. Adenylosuccinate lyase subfamily.</text>
</comment>
<accession>A0A061RBC5</accession>
<dbReference type="InterPro" id="IPR008948">
    <property type="entry name" value="L-Aspartase-like"/>
</dbReference>
<comment type="catalytic activity">
    <reaction evidence="9">
        <text>(2S)-2-[5-amino-1-(5-phospho-beta-D-ribosyl)imidazole-4-carboxamido]succinate = 5-amino-1-(5-phospho-beta-D-ribosyl)imidazole-4-carboxamide + fumarate</text>
        <dbReference type="Rhea" id="RHEA:23920"/>
        <dbReference type="ChEBI" id="CHEBI:29806"/>
        <dbReference type="ChEBI" id="CHEBI:58443"/>
        <dbReference type="ChEBI" id="CHEBI:58475"/>
        <dbReference type="EC" id="4.3.2.2"/>
    </reaction>
</comment>
<dbReference type="InterPro" id="IPR013539">
    <property type="entry name" value="PurB_C"/>
</dbReference>
<evidence type="ECO:0000256" key="8">
    <source>
        <dbReference type="ARBA" id="ARBA00030717"/>
    </source>
</evidence>
<dbReference type="EMBL" id="GBEZ01018488">
    <property type="protein sequence ID" value="JAC67950.1"/>
    <property type="molecule type" value="Transcribed_RNA"/>
</dbReference>
<dbReference type="EC" id="4.3.2.2" evidence="4 9"/>
<evidence type="ECO:0000259" key="11">
    <source>
        <dbReference type="Pfam" id="PF08328"/>
    </source>
</evidence>
<dbReference type="GO" id="GO:0044208">
    <property type="term" value="P:'de novo' AMP biosynthetic process"/>
    <property type="evidence" value="ECO:0007669"/>
    <property type="project" value="UniProtKB-UniPathway"/>
</dbReference>
<dbReference type="InterPro" id="IPR004769">
    <property type="entry name" value="Pur_lyase"/>
</dbReference>
<sequence>MSTTVAVKKLLLISNSYSSAKQRCSVPQTNLYPTKPSTVSRQKKPGLCVYAEKPTNTEKVTEKEAKTDVPPLSELTAVGPLDGRYGSKVAGLRNCVSEFGLIKYRAFIEIEWLKLLSDLPGVEEVPEFKPGTKIFLNELAKNFSVEDAAQVKTVERTTNHDVKAVEYVLKTRFAENEELRRVLEFTHFACTSEDINNLSHALMLKEAINDHILPHMDGVIKQLTDLSLETADVPMLSRTHGQTASPTTMGKELAVFAYRLQRQRDQVASVQLLGKIAGAVGNWNAHISAYPGIDWRGVGQKFVESLGLAWNPYVTQIEPHDYIAELFAAVSRFNNVLLDFDRDAWSYISLGYFKQKTVAGEVGSSTMPHKVNPIDFENSEGNLGIANAVMDHLSNKLPISRWQRDLTDSTVLRNLGVGLGHSLLAYQSTLKGVSKLELNTLALERDLDNSWEVLAEPIQTVMRRYGIEEPYEKLKAFTRGNTVNRESMQDFVRGIEGIPEDVKEEMMGWTPMNYTGNAAEQARTLEKYL</sequence>
<dbReference type="Gene3D" id="1.10.40.30">
    <property type="entry name" value="Fumarase/aspartase (C-terminal domain)"/>
    <property type="match status" value="1"/>
</dbReference>
<organism evidence="12">
    <name type="scientific">Tetraselmis sp. GSL018</name>
    <dbReference type="NCBI Taxonomy" id="582737"/>
    <lineage>
        <taxon>Eukaryota</taxon>
        <taxon>Viridiplantae</taxon>
        <taxon>Chlorophyta</taxon>
        <taxon>core chlorophytes</taxon>
        <taxon>Chlorodendrophyceae</taxon>
        <taxon>Chlorodendrales</taxon>
        <taxon>Chlorodendraceae</taxon>
        <taxon>Tetraselmis</taxon>
    </lineage>
</organism>
<dbReference type="CDD" id="cd01598">
    <property type="entry name" value="PurB"/>
    <property type="match status" value="1"/>
</dbReference>
<comment type="pathway">
    <text evidence="1 9">Purine metabolism; IMP biosynthesis via de novo pathway; 5-amino-1-(5-phospho-D-ribosyl)imidazole-4-carboxamide from 5-amino-1-(5-phospho-D-ribosyl)imidazole-4-carboxylate: step 2/2.</text>
</comment>
<protein>
    <recommendedName>
        <fullName evidence="5 9">Adenylosuccinate lyase</fullName>
        <shortName evidence="9">ASL</shortName>
        <ecNumber evidence="4 9">4.3.2.2</ecNumber>
    </recommendedName>
    <alternativeName>
        <fullName evidence="8 9">Adenylosuccinase</fullName>
    </alternativeName>
</protein>
<dbReference type="AlphaFoldDB" id="A0A061RBC5"/>